<dbReference type="InterPro" id="IPR012340">
    <property type="entry name" value="NA-bd_OB-fold"/>
</dbReference>
<dbReference type="Proteomes" id="UP001589793">
    <property type="component" value="Unassembled WGS sequence"/>
</dbReference>
<keyword evidence="6" id="KW-1185">Reference proteome</keyword>
<comment type="subunit">
    <text evidence="2">Homotetramer.</text>
</comment>
<feature type="compositionally biased region" description="Gly residues" evidence="4">
    <location>
        <begin position="122"/>
        <end position="164"/>
    </location>
</feature>
<dbReference type="HAMAP" id="MF_00984">
    <property type="entry name" value="SSB"/>
    <property type="match status" value="1"/>
</dbReference>
<dbReference type="CDD" id="cd04496">
    <property type="entry name" value="SSB_OBF"/>
    <property type="match status" value="1"/>
</dbReference>
<proteinExistence type="inferred from homology"/>
<dbReference type="SUPFAM" id="SSF50249">
    <property type="entry name" value="Nucleic acid-binding proteins"/>
    <property type="match status" value="1"/>
</dbReference>
<evidence type="ECO:0000313" key="6">
    <source>
        <dbReference type="Proteomes" id="UP001589793"/>
    </source>
</evidence>
<gene>
    <name evidence="5" type="ORF">ACFFF6_18375</name>
</gene>
<dbReference type="NCBIfam" id="NF005851">
    <property type="entry name" value="PRK07772.1"/>
    <property type="match status" value="1"/>
</dbReference>
<evidence type="ECO:0000256" key="2">
    <source>
        <dbReference type="HAMAP-Rule" id="MF_00984"/>
    </source>
</evidence>
<reference evidence="5 6" key="1">
    <citation type="submission" date="2024-09" db="EMBL/GenBank/DDBJ databases">
        <authorList>
            <person name="Sun Q."/>
            <person name="Mori K."/>
        </authorList>
    </citation>
    <scope>NUCLEOTIDE SEQUENCE [LARGE SCALE GENOMIC DNA]</scope>
    <source>
        <strain evidence="5 6">CICC 10874</strain>
    </source>
</reference>
<dbReference type="Gene3D" id="2.40.50.140">
    <property type="entry name" value="Nucleic acid-binding proteins"/>
    <property type="match status" value="1"/>
</dbReference>
<comment type="caution">
    <text evidence="2">Lacks conserved residue(s) required for the propagation of feature annotation.</text>
</comment>
<dbReference type="InterPro" id="IPR011344">
    <property type="entry name" value="ssDNA-bd"/>
</dbReference>
<protein>
    <recommendedName>
        <fullName evidence="2 3">Single-stranded DNA-binding protein</fullName>
        <shortName evidence="2">SSB</shortName>
    </recommendedName>
</protein>
<dbReference type="InterPro" id="IPR000424">
    <property type="entry name" value="Primosome_PriB/ssb"/>
</dbReference>
<feature type="compositionally biased region" description="Low complexity" evidence="4">
    <location>
        <begin position="165"/>
        <end position="178"/>
    </location>
</feature>
<dbReference type="PANTHER" id="PTHR10302">
    <property type="entry name" value="SINGLE-STRANDED DNA-BINDING PROTEIN"/>
    <property type="match status" value="1"/>
</dbReference>
<sequence>MAGDTVITVIGNITADPELRFTQSGMAVANFTVASTPRTFDRQANEWKDGEALFLRCSIWRDAAENVAESLEKGSRVIVQGRLKQRSYQDREGNQRTSIELDVEEVGPSLRYATAKPNKVQRGGGGGFGGQRGGAPQGGGYGAPQGQGGGYGAPQQGGQGGYGGQAPQQGGAPAQDPWAGGGNQGGYDDPPF</sequence>
<dbReference type="RefSeq" id="WP_376982962.1">
    <property type="nucleotide sequence ID" value="NZ_JBHLSV010000033.1"/>
</dbReference>
<dbReference type="Pfam" id="PF00436">
    <property type="entry name" value="SSB"/>
    <property type="match status" value="1"/>
</dbReference>
<accession>A0ABV6RG14</accession>
<dbReference type="EMBL" id="JBHLSV010000033">
    <property type="protein sequence ID" value="MFC0675920.1"/>
    <property type="molecule type" value="Genomic_DNA"/>
</dbReference>
<evidence type="ECO:0000256" key="1">
    <source>
        <dbReference type="ARBA" id="ARBA00023125"/>
    </source>
</evidence>
<evidence type="ECO:0000256" key="4">
    <source>
        <dbReference type="SAM" id="MobiDB-lite"/>
    </source>
</evidence>
<evidence type="ECO:0000256" key="3">
    <source>
        <dbReference type="RuleBase" id="RU000524"/>
    </source>
</evidence>
<dbReference type="PANTHER" id="PTHR10302:SF27">
    <property type="entry name" value="SINGLE-STRANDED DNA-BINDING PROTEIN"/>
    <property type="match status" value="1"/>
</dbReference>
<organism evidence="5 6">
    <name type="scientific">Brachybacterium hainanense</name>
    <dbReference type="NCBI Taxonomy" id="1541174"/>
    <lineage>
        <taxon>Bacteria</taxon>
        <taxon>Bacillati</taxon>
        <taxon>Actinomycetota</taxon>
        <taxon>Actinomycetes</taxon>
        <taxon>Micrococcales</taxon>
        <taxon>Dermabacteraceae</taxon>
        <taxon>Brachybacterium</taxon>
    </lineage>
</organism>
<name>A0ABV6RG14_9MICO</name>
<keyword evidence="1 2" id="KW-0238">DNA-binding</keyword>
<feature type="region of interest" description="Disordered" evidence="4">
    <location>
        <begin position="112"/>
        <end position="192"/>
    </location>
</feature>
<evidence type="ECO:0000313" key="5">
    <source>
        <dbReference type="EMBL" id="MFC0675920.1"/>
    </source>
</evidence>
<dbReference type="GO" id="GO:0003677">
    <property type="term" value="F:DNA binding"/>
    <property type="evidence" value="ECO:0007669"/>
    <property type="project" value="UniProtKB-KW"/>
</dbReference>
<dbReference type="NCBIfam" id="TIGR00621">
    <property type="entry name" value="ssb"/>
    <property type="match status" value="1"/>
</dbReference>
<dbReference type="PROSITE" id="PS50935">
    <property type="entry name" value="SSB"/>
    <property type="match status" value="1"/>
</dbReference>
<comment type="caution">
    <text evidence="5">The sequence shown here is derived from an EMBL/GenBank/DDBJ whole genome shotgun (WGS) entry which is preliminary data.</text>
</comment>